<evidence type="ECO:0000313" key="8">
    <source>
        <dbReference type="EMBL" id="MDQ8207752.1"/>
    </source>
</evidence>
<evidence type="ECO:0000256" key="6">
    <source>
        <dbReference type="SAM" id="Phobius"/>
    </source>
</evidence>
<dbReference type="EMBL" id="JARXHW010000018">
    <property type="protein sequence ID" value="MDQ8207752.1"/>
    <property type="molecule type" value="Genomic_DNA"/>
</dbReference>
<gene>
    <name evidence="8" type="ORF">QEH52_09540</name>
</gene>
<feature type="transmembrane region" description="Helical" evidence="6">
    <location>
        <begin position="263"/>
        <end position="281"/>
    </location>
</feature>
<accession>A0ABU1AVS9</accession>
<feature type="domain" description="EamA" evidence="7">
    <location>
        <begin position="2"/>
        <end position="126"/>
    </location>
</feature>
<dbReference type="RefSeq" id="WP_308950013.1">
    <property type="nucleotide sequence ID" value="NZ_JARXHW010000018.1"/>
</dbReference>
<keyword evidence="9" id="KW-1185">Reference proteome</keyword>
<evidence type="ECO:0000256" key="2">
    <source>
        <dbReference type="ARBA" id="ARBA00007362"/>
    </source>
</evidence>
<keyword evidence="3 6" id="KW-0812">Transmembrane</keyword>
<evidence type="ECO:0000256" key="1">
    <source>
        <dbReference type="ARBA" id="ARBA00004141"/>
    </source>
</evidence>
<reference evidence="8 9" key="1">
    <citation type="submission" date="2023-04" db="EMBL/GenBank/DDBJ databases">
        <title>A novel bacteria isolated from coastal sediment.</title>
        <authorList>
            <person name="Liu X.-J."/>
            <person name="Du Z.-J."/>
        </authorList>
    </citation>
    <scope>NUCLEOTIDE SEQUENCE [LARGE SCALE GENOMIC DNA]</scope>
    <source>
        <strain evidence="8 9">SDUM461003</strain>
    </source>
</reference>
<organism evidence="8 9">
    <name type="scientific">Thalassobacterium maritimum</name>
    <dbReference type="NCBI Taxonomy" id="3041265"/>
    <lineage>
        <taxon>Bacteria</taxon>
        <taxon>Pseudomonadati</taxon>
        <taxon>Verrucomicrobiota</taxon>
        <taxon>Opitutia</taxon>
        <taxon>Puniceicoccales</taxon>
        <taxon>Coraliomargaritaceae</taxon>
        <taxon>Thalassobacterium</taxon>
    </lineage>
</organism>
<dbReference type="InterPro" id="IPR037185">
    <property type="entry name" value="EmrE-like"/>
</dbReference>
<feature type="transmembrane region" description="Helical" evidence="6">
    <location>
        <begin position="204"/>
        <end position="222"/>
    </location>
</feature>
<dbReference type="InterPro" id="IPR050638">
    <property type="entry name" value="AA-Vitamin_Transporters"/>
</dbReference>
<keyword evidence="5 6" id="KW-0472">Membrane</keyword>
<feature type="transmembrane region" description="Helical" evidence="6">
    <location>
        <begin position="234"/>
        <end position="257"/>
    </location>
</feature>
<dbReference type="PANTHER" id="PTHR32322:SF2">
    <property type="entry name" value="EAMA DOMAIN-CONTAINING PROTEIN"/>
    <property type="match status" value="1"/>
</dbReference>
<comment type="similarity">
    <text evidence="2">Belongs to the EamA transporter family.</text>
</comment>
<evidence type="ECO:0000256" key="4">
    <source>
        <dbReference type="ARBA" id="ARBA00022989"/>
    </source>
</evidence>
<feature type="transmembrane region" description="Helical" evidence="6">
    <location>
        <begin position="134"/>
        <end position="152"/>
    </location>
</feature>
<evidence type="ECO:0000256" key="5">
    <source>
        <dbReference type="ARBA" id="ARBA00023136"/>
    </source>
</evidence>
<dbReference type="SUPFAM" id="SSF103481">
    <property type="entry name" value="Multidrug resistance efflux transporter EmrE"/>
    <property type="match status" value="2"/>
</dbReference>
<feature type="transmembrane region" description="Helical" evidence="6">
    <location>
        <begin position="112"/>
        <end position="128"/>
    </location>
</feature>
<evidence type="ECO:0000259" key="7">
    <source>
        <dbReference type="Pfam" id="PF00892"/>
    </source>
</evidence>
<name>A0ABU1AVS9_9BACT</name>
<feature type="transmembrane region" description="Helical" evidence="6">
    <location>
        <begin position="81"/>
        <end position="100"/>
    </location>
</feature>
<dbReference type="PANTHER" id="PTHR32322">
    <property type="entry name" value="INNER MEMBRANE TRANSPORTER"/>
    <property type="match status" value="1"/>
</dbReference>
<sequence>MIYLTIVSLIWAFSFGLIGNALLGVDSIFVATIRLSIAGLAFLPFLRWSKVPSGSHLKLIGCGAVQFGVMYVSYIKAFQYIPSHLVALFSILTPLYVVTINDLRQRQFHRKYLYAALLSIAGAAVIKAKSGSIGSIWIGFGLMQIAGLAFGFGQVYYRDWKRAHPTTKDSQVFGLLYVGGIAVAVLSCALWSDWEQTQLSSKQLQVLLYLGLVASGLGFFLWNKGAALCRAGTLAAFNNAVVPLAMASSLFIFGEISQIESGALARLLVGSACIVTAVLIAEKTPQQS</sequence>
<comment type="caution">
    <text evidence="8">The sequence shown here is derived from an EMBL/GenBank/DDBJ whole genome shotgun (WGS) entry which is preliminary data.</text>
</comment>
<dbReference type="InterPro" id="IPR000620">
    <property type="entry name" value="EamA_dom"/>
</dbReference>
<evidence type="ECO:0000256" key="3">
    <source>
        <dbReference type="ARBA" id="ARBA00022692"/>
    </source>
</evidence>
<feature type="transmembrane region" description="Helical" evidence="6">
    <location>
        <begin position="172"/>
        <end position="192"/>
    </location>
</feature>
<feature type="transmembrane region" description="Helical" evidence="6">
    <location>
        <begin position="29"/>
        <end position="46"/>
    </location>
</feature>
<dbReference type="Proteomes" id="UP001225316">
    <property type="component" value="Unassembled WGS sequence"/>
</dbReference>
<dbReference type="Pfam" id="PF00892">
    <property type="entry name" value="EamA"/>
    <property type="match status" value="1"/>
</dbReference>
<proteinExistence type="inferred from homology"/>
<keyword evidence="4 6" id="KW-1133">Transmembrane helix</keyword>
<feature type="transmembrane region" description="Helical" evidence="6">
    <location>
        <begin position="58"/>
        <end position="75"/>
    </location>
</feature>
<comment type="subcellular location">
    <subcellularLocation>
        <location evidence="1">Membrane</location>
        <topology evidence="1">Multi-pass membrane protein</topology>
    </subcellularLocation>
</comment>
<protein>
    <submittedName>
        <fullName evidence="8">EamA family transporter</fullName>
    </submittedName>
</protein>
<evidence type="ECO:0000313" key="9">
    <source>
        <dbReference type="Proteomes" id="UP001225316"/>
    </source>
</evidence>